<evidence type="ECO:0000259" key="1">
    <source>
        <dbReference type="Pfam" id="PF01717"/>
    </source>
</evidence>
<protein>
    <submittedName>
        <fullName evidence="2">Unannotated protein</fullName>
    </submittedName>
</protein>
<dbReference type="Pfam" id="PF01717">
    <property type="entry name" value="Meth_synt_2"/>
    <property type="match status" value="1"/>
</dbReference>
<dbReference type="InterPro" id="IPR002629">
    <property type="entry name" value="Met_Synth_C/arc"/>
</dbReference>
<proteinExistence type="predicted"/>
<name>A0A6J6QEW2_9ZZZZ</name>
<dbReference type="GO" id="GO:0009086">
    <property type="term" value="P:methionine biosynthetic process"/>
    <property type="evidence" value="ECO:0007669"/>
    <property type="project" value="InterPro"/>
</dbReference>
<dbReference type="GO" id="GO:0003871">
    <property type="term" value="F:5-methyltetrahydropteroyltriglutamate-homocysteine S-methyltransferase activity"/>
    <property type="evidence" value="ECO:0007669"/>
    <property type="project" value="InterPro"/>
</dbReference>
<evidence type="ECO:0000313" key="2">
    <source>
        <dbReference type="EMBL" id="CAB4710320.1"/>
    </source>
</evidence>
<accession>A0A6J6QEW2</accession>
<dbReference type="CDD" id="cd03310">
    <property type="entry name" value="CIMS_like"/>
    <property type="match status" value="1"/>
</dbReference>
<dbReference type="SUPFAM" id="SSF51726">
    <property type="entry name" value="UROD/MetE-like"/>
    <property type="match status" value="1"/>
</dbReference>
<dbReference type="GO" id="GO:0008270">
    <property type="term" value="F:zinc ion binding"/>
    <property type="evidence" value="ECO:0007669"/>
    <property type="project" value="InterPro"/>
</dbReference>
<reference evidence="2" key="1">
    <citation type="submission" date="2020-05" db="EMBL/GenBank/DDBJ databases">
        <authorList>
            <person name="Chiriac C."/>
            <person name="Salcher M."/>
            <person name="Ghai R."/>
            <person name="Kavagutti S V."/>
        </authorList>
    </citation>
    <scope>NUCLEOTIDE SEQUENCE</scope>
</reference>
<sequence>MTIATGIGSMPGEDQAAFETALRVVLDQLPDLPHLPEVPGRGAVASMTGRALAVVAGLGFDLQPAGWRLTDAAGVDHRRARSLLAQDLDGLEAAVDGYAGDFKIQLAGPWTLSATVEKPRGDKVLSDVGARRDLAQALAEGAREHLRDVRRRVPGAARLVVQVDEPALTAVLGGGVPTASGFGRHRTVHPPEASEHLSWLLAAIADEGGEPWVHSCAPDAPLQLLRGAGARALSVDLALMRAADHEVLGEALEAGESVVLGIVASLDPATPPSDVALAERVRRWLDMLGIDPESVAPQLLVSPTCGLAGASYDGSRRALALARTTAQALNG</sequence>
<dbReference type="AlphaFoldDB" id="A0A6J6QEW2"/>
<gene>
    <name evidence="2" type="ORF">UFOPK2579_01417</name>
</gene>
<feature type="domain" description="Cobalamin-independent methionine synthase MetE C-terminal/archaeal" evidence="1">
    <location>
        <begin position="133"/>
        <end position="327"/>
    </location>
</feature>
<organism evidence="2">
    <name type="scientific">freshwater metagenome</name>
    <dbReference type="NCBI Taxonomy" id="449393"/>
    <lineage>
        <taxon>unclassified sequences</taxon>
        <taxon>metagenomes</taxon>
        <taxon>ecological metagenomes</taxon>
    </lineage>
</organism>
<dbReference type="InterPro" id="IPR038071">
    <property type="entry name" value="UROD/MetE-like_sf"/>
</dbReference>
<dbReference type="Gene3D" id="3.20.20.210">
    <property type="match status" value="1"/>
</dbReference>
<dbReference type="EMBL" id="CAEZXR010000161">
    <property type="protein sequence ID" value="CAB4710320.1"/>
    <property type="molecule type" value="Genomic_DNA"/>
</dbReference>